<accession>A0A326UC76</accession>
<sequence>MEEGNQMPERCTECGALQLEGKTCQELFDEFTTLKYLNEDYLRVHFFLVSCFMIQHRRYSQEALAQVESVLRAALEKPMTLQQLRQMAAPGMNSHTRSWRMEHAEDVPPFPEVAWRMTIIDVARNSQAGQDVEQYCALIKQWAQSTLEQLSALRR</sequence>
<organism evidence="1 2">
    <name type="scientific">Thermosporothrix hazakensis</name>
    <dbReference type="NCBI Taxonomy" id="644383"/>
    <lineage>
        <taxon>Bacteria</taxon>
        <taxon>Bacillati</taxon>
        <taxon>Chloroflexota</taxon>
        <taxon>Ktedonobacteria</taxon>
        <taxon>Ktedonobacterales</taxon>
        <taxon>Thermosporotrichaceae</taxon>
        <taxon>Thermosporothrix</taxon>
    </lineage>
</organism>
<keyword evidence="2" id="KW-1185">Reference proteome</keyword>
<proteinExistence type="predicted"/>
<dbReference type="Proteomes" id="UP000248806">
    <property type="component" value="Unassembled WGS sequence"/>
</dbReference>
<dbReference type="InterPro" id="IPR045990">
    <property type="entry name" value="DUF5946"/>
</dbReference>
<dbReference type="RefSeq" id="WP_111322115.1">
    <property type="nucleotide sequence ID" value="NZ_QKUF01000006.1"/>
</dbReference>
<comment type="caution">
    <text evidence="1">The sequence shown here is derived from an EMBL/GenBank/DDBJ whole genome shotgun (WGS) entry which is preliminary data.</text>
</comment>
<dbReference type="AlphaFoldDB" id="A0A326UC76"/>
<gene>
    <name evidence="1" type="ORF">EI42_02399</name>
</gene>
<reference evidence="1 2" key="1">
    <citation type="submission" date="2018-06" db="EMBL/GenBank/DDBJ databases">
        <title>Genomic Encyclopedia of Archaeal and Bacterial Type Strains, Phase II (KMG-II): from individual species to whole genera.</title>
        <authorList>
            <person name="Goeker M."/>
        </authorList>
    </citation>
    <scope>NUCLEOTIDE SEQUENCE [LARGE SCALE GENOMIC DNA]</scope>
    <source>
        <strain evidence="1 2">ATCC BAA-1881</strain>
    </source>
</reference>
<dbReference type="EMBL" id="QKUF01000006">
    <property type="protein sequence ID" value="PZW31302.1"/>
    <property type="molecule type" value="Genomic_DNA"/>
</dbReference>
<evidence type="ECO:0000313" key="2">
    <source>
        <dbReference type="Proteomes" id="UP000248806"/>
    </source>
</evidence>
<name>A0A326UC76_THEHA</name>
<evidence type="ECO:0000313" key="1">
    <source>
        <dbReference type="EMBL" id="PZW31302.1"/>
    </source>
</evidence>
<protein>
    <submittedName>
        <fullName evidence="1">Uncharacterized protein</fullName>
    </submittedName>
</protein>
<dbReference type="Pfam" id="PF19371">
    <property type="entry name" value="DUF5946"/>
    <property type="match status" value="1"/>
</dbReference>